<dbReference type="Gene3D" id="2.40.10.10">
    <property type="entry name" value="Trypsin-like serine proteases"/>
    <property type="match status" value="1"/>
</dbReference>
<comment type="caution">
    <text evidence="2">The sequence shown here is derived from an EMBL/GenBank/DDBJ whole genome shotgun (WGS) entry which is preliminary data.</text>
</comment>
<name>A0A401TE86_CHIPU</name>
<protein>
    <submittedName>
        <fullName evidence="2">Uncharacterized protein</fullName>
    </submittedName>
</protein>
<gene>
    <name evidence="2" type="ORF">chiPu_0024652</name>
</gene>
<dbReference type="SUPFAM" id="SSF50494">
    <property type="entry name" value="Trypsin-like serine proteases"/>
    <property type="match status" value="1"/>
</dbReference>
<evidence type="ECO:0000313" key="2">
    <source>
        <dbReference type="EMBL" id="GCC40959.1"/>
    </source>
</evidence>
<dbReference type="OrthoDB" id="4217619at2759"/>
<evidence type="ECO:0000256" key="1">
    <source>
        <dbReference type="ARBA" id="ARBA00010541"/>
    </source>
</evidence>
<dbReference type="AlphaFoldDB" id="A0A401TE86"/>
<dbReference type="Pfam" id="PF13365">
    <property type="entry name" value="Trypsin_2"/>
    <property type="match status" value="1"/>
</dbReference>
<dbReference type="InterPro" id="IPR009003">
    <property type="entry name" value="Peptidase_S1_PA"/>
</dbReference>
<dbReference type="Proteomes" id="UP000287033">
    <property type="component" value="Unassembled WGS sequence"/>
</dbReference>
<dbReference type="GO" id="GO:0004252">
    <property type="term" value="F:serine-type endopeptidase activity"/>
    <property type="evidence" value="ECO:0007669"/>
    <property type="project" value="InterPro"/>
</dbReference>
<dbReference type="InterPro" id="IPR043504">
    <property type="entry name" value="Peptidase_S1_PA_chymotrypsin"/>
</dbReference>
<proteinExistence type="inferred from homology"/>
<comment type="similarity">
    <text evidence="1">Belongs to the peptidase S1C family.</text>
</comment>
<dbReference type="InterPro" id="IPR001940">
    <property type="entry name" value="Peptidase_S1C"/>
</dbReference>
<dbReference type="GO" id="GO:0043065">
    <property type="term" value="P:positive regulation of apoptotic process"/>
    <property type="evidence" value="ECO:0007669"/>
    <property type="project" value="TreeGrafter"/>
</dbReference>
<dbReference type="PANTHER" id="PTHR22939">
    <property type="entry name" value="SERINE PROTEASE FAMILY S1C HTRA-RELATED"/>
    <property type="match status" value="1"/>
</dbReference>
<dbReference type="PANTHER" id="PTHR22939:SF127">
    <property type="entry name" value="SERINE PROTEASE HTRA2, MITOCHONDRIAL"/>
    <property type="match status" value="1"/>
</dbReference>
<dbReference type="GO" id="GO:0005739">
    <property type="term" value="C:mitochondrion"/>
    <property type="evidence" value="ECO:0007669"/>
    <property type="project" value="TreeGrafter"/>
</dbReference>
<dbReference type="GO" id="GO:0012501">
    <property type="term" value="P:programmed cell death"/>
    <property type="evidence" value="ECO:0007669"/>
    <property type="project" value="TreeGrafter"/>
</dbReference>
<dbReference type="STRING" id="137246.A0A401TE86"/>
<dbReference type="PRINTS" id="PR00834">
    <property type="entry name" value="PROTEASES2C"/>
</dbReference>
<keyword evidence="3" id="KW-1185">Reference proteome</keyword>
<organism evidence="2 3">
    <name type="scientific">Chiloscyllium punctatum</name>
    <name type="common">Brownbanded bambooshark</name>
    <name type="synonym">Hemiscyllium punctatum</name>
    <dbReference type="NCBI Taxonomy" id="137246"/>
    <lineage>
        <taxon>Eukaryota</taxon>
        <taxon>Metazoa</taxon>
        <taxon>Chordata</taxon>
        <taxon>Craniata</taxon>
        <taxon>Vertebrata</taxon>
        <taxon>Chondrichthyes</taxon>
        <taxon>Elasmobranchii</taxon>
        <taxon>Galeomorphii</taxon>
        <taxon>Galeoidea</taxon>
        <taxon>Orectolobiformes</taxon>
        <taxon>Hemiscylliidae</taxon>
        <taxon>Chiloscyllium</taxon>
    </lineage>
</organism>
<sequence>MVEEERNGPWLDGGLVEGNEIEEWGRLGGLLLWDGVYVPRDGQTVRQTTTGCIRCTRAGEPVSFLPRHPFSGREMPISNGSGFAVTEDGLIVTNAHVVANKRRVRVKLANGEMYEASVQAIDQVADIATIKINPKVSSSIMA</sequence>
<dbReference type="EMBL" id="BEZZ01043516">
    <property type="protein sequence ID" value="GCC40959.1"/>
    <property type="molecule type" value="Genomic_DNA"/>
</dbReference>
<dbReference type="GO" id="GO:0006508">
    <property type="term" value="P:proteolysis"/>
    <property type="evidence" value="ECO:0007669"/>
    <property type="project" value="InterPro"/>
</dbReference>
<evidence type="ECO:0000313" key="3">
    <source>
        <dbReference type="Proteomes" id="UP000287033"/>
    </source>
</evidence>
<accession>A0A401TE86</accession>
<reference evidence="2 3" key="1">
    <citation type="journal article" date="2018" name="Nat. Ecol. Evol.">
        <title>Shark genomes provide insights into elasmobranch evolution and the origin of vertebrates.</title>
        <authorList>
            <person name="Hara Y"/>
            <person name="Yamaguchi K"/>
            <person name="Onimaru K"/>
            <person name="Kadota M"/>
            <person name="Koyanagi M"/>
            <person name="Keeley SD"/>
            <person name="Tatsumi K"/>
            <person name="Tanaka K"/>
            <person name="Motone F"/>
            <person name="Kageyama Y"/>
            <person name="Nozu R"/>
            <person name="Adachi N"/>
            <person name="Nishimura O"/>
            <person name="Nakagawa R"/>
            <person name="Tanegashima C"/>
            <person name="Kiyatake I"/>
            <person name="Matsumoto R"/>
            <person name="Murakumo K"/>
            <person name="Nishida K"/>
            <person name="Terakita A"/>
            <person name="Kuratani S"/>
            <person name="Sato K"/>
            <person name="Hyodo S Kuraku.S."/>
        </authorList>
    </citation>
    <scope>NUCLEOTIDE SEQUENCE [LARGE SCALE GENOMIC DNA]</scope>
</reference>